<dbReference type="PROSITE" id="PS50885">
    <property type="entry name" value="HAMP"/>
    <property type="match status" value="1"/>
</dbReference>
<evidence type="ECO:0000256" key="4">
    <source>
        <dbReference type="ARBA" id="ARBA00023224"/>
    </source>
</evidence>
<dbReference type="GO" id="GO:0005886">
    <property type="term" value="C:plasma membrane"/>
    <property type="evidence" value="ECO:0007669"/>
    <property type="project" value="UniProtKB-SubCell"/>
</dbReference>
<dbReference type="Proteomes" id="UP000247922">
    <property type="component" value="Unassembled WGS sequence"/>
</dbReference>
<evidence type="ECO:0000256" key="6">
    <source>
        <dbReference type="PROSITE-ProRule" id="PRU00284"/>
    </source>
</evidence>
<dbReference type="PANTHER" id="PTHR32089">
    <property type="entry name" value="METHYL-ACCEPTING CHEMOTAXIS PROTEIN MCPB"/>
    <property type="match status" value="1"/>
</dbReference>
<keyword evidence="2" id="KW-1003">Cell membrane</keyword>
<organism evidence="10 11">
    <name type="scientific">Streptohalobacillus salinus</name>
    <dbReference type="NCBI Taxonomy" id="621096"/>
    <lineage>
        <taxon>Bacteria</taxon>
        <taxon>Bacillati</taxon>
        <taxon>Bacillota</taxon>
        <taxon>Bacilli</taxon>
        <taxon>Bacillales</taxon>
        <taxon>Bacillaceae</taxon>
        <taxon>Streptohalobacillus</taxon>
    </lineage>
</organism>
<feature type="domain" description="HAMP" evidence="9">
    <location>
        <begin position="205"/>
        <end position="258"/>
    </location>
</feature>
<dbReference type="InterPro" id="IPR004089">
    <property type="entry name" value="MCPsignal_dom"/>
</dbReference>
<keyword evidence="7" id="KW-0812">Transmembrane</keyword>
<comment type="similarity">
    <text evidence="5">Belongs to the methyl-accepting chemotaxis (MCP) protein family.</text>
</comment>
<protein>
    <submittedName>
        <fullName evidence="10">Methyl-accepting chemotaxis protein</fullName>
    </submittedName>
</protein>
<accession>A0A2V3WGP4</accession>
<dbReference type="InterPro" id="IPR004090">
    <property type="entry name" value="Chemotax_Me-accpt_rcpt"/>
</dbReference>
<dbReference type="CDD" id="cd11386">
    <property type="entry name" value="MCP_signal"/>
    <property type="match status" value="1"/>
</dbReference>
<dbReference type="EMBL" id="QJJR01000001">
    <property type="protein sequence ID" value="PXW93019.1"/>
    <property type="molecule type" value="Genomic_DNA"/>
</dbReference>
<feature type="domain" description="Methyl-accepting transducer" evidence="8">
    <location>
        <begin position="277"/>
        <end position="534"/>
    </location>
</feature>
<dbReference type="AlphaFoldDB" id="A0A2V3WGP4"/>
<keyword evidence="11" id="KW-1185">Reference proteome</keyword>
<keyword evidence="4 6" id="KW-0807">Transducer</keyword>
<dbReference type="Gene3D" id="1.10.8.500">
    <property type="entry name" value="HAMP domain in histidine kinase"/>
    <property type="match status" value="1"/>
</dbReference>
<dbReference type="GO" id="GO:0007165">
    <property type="term" value="P:signal transduction"/>
    <property type="evidence" value="ECO:0007669"/>
    <property type="project" value="UniProtKB-KW"/>
</dbReference>
<evidence type="ECO:0000256" key="2">
    <source>
        <dbReference type="ARBA" id="ARBA00022475"/>
    </source>
</evidence>
<feature type="transmembrane region" description="Helical" evidence="7">
    <location>
        <begin position="12"/>
        <end position="36"/>
    </location>
</feature>
<evidence type="ECO:0000313" key="10">
    <source>
        <dbReference type="EMBL" id="PXW93019.1"/>
    </source>
</evidence>
<dbReference type="CDD" id="cd06225">
    <property type="entry name" value="HAMP"/>
    <property type="match status" value="1"/>
</dbReference>
<proteinExistence type="inferred from homology"/>
<dbReference type="PROSITE" id="PS50111">
    <property type="entry name" value="CHEMOTAXIS_TRANSDUC_2"/>
    <property type="match status" value="1"/>
</dbReference>
<gene>
    <name evidence="10" type="ORF">DES38_10199</name>
</gene>
<name>A0A2V3WGP4_9BACI</name>
<dbReference type="GO" id="GO:0004888">
    <property type="term" value="F:transmembrane signaling receptor activity"/>
    <property type="evidence" value="ECO:0007669"/>
    <property type="project" value="InterPro"/>
</dbReference>
<dbReference type="InterPro" id="IPR003660">
    <property type="entry name" value="HAMP_dom"/>
</dbReference>
<reference evidence="10 11" key="1">
    <citation type="submission" date="2018-05" db="EMBL/GenBank/DDBJ databases">
        <title>Genomic Encyclopedia of Type Strains, Phase IV (KMG-IV): sequencing the most valuable type-strain genomes for metagenomic binning, comparative biology and taxonomic classification.</title>
        <authorList>
            <person name="Goeker M."/>
        </authorList>
    </citation>
    <scope>NUCLEOTIDE SEQUENCE [LARGE SCALE GENOMIC DNA]</scope>
    <source>
        <strain evidence="10 11">DSM 22440</strain>
    </source>
</reference>
<dbReference type="Gene3D" id="1.10.287.950">
    <property type="entry name" value="Methyl-accepting chemotaxis protein"/>
    <property type="match status" value="1"/>
</dbReference>
<evidence type="ECO:0000259" key="8">
    <source>
        <dbReference type="PROSITE" id="PS50111"/>
    </source>
</evidence>
<dbReference type="PANTHER" id="PTHR32089:SF112">
    <property type="entry name" value="LYSOZYME-LIKE PROTEIN-RELATED"/>
    <property type="match status" value="1"/>
</dbReference>
<evidence type="ECO:0000256" key="5">
    <source>
        <dbReference type="ARBA" id="ARBA00029447"/>
    </source>
</evidence>
<comment type="caution">
    <text evidence="10">The sequence shown here is derived from an EMBL/GenBank/DDBJ whole genome shotgun (WGS) entry which is preliminary data.</text>
</comment>
<evidence type="ECO:0000259" key="9">
    <source>
        <dbReference type="PROSITE" id="PS50885"/>
    </source>
</evidence>
<sequence>MKGKGFKSLKTKILLGFIVVLVLTAGLSTYMISLMLHTNEETKQMIEEEVPLLIVNEKLAINMHERTNLLNSFVFFESEGYREAFEAGLEESIALEEQALALSDSEQLDALLSLKVDWGTRTNQVFEMYDNGDVDQARRYLENQVAPVSVTLVEGFSELSANREARIEELGDTVLSTGEVMTYSSIVITLVIVVIGLVIAFIMSGMITKPIQRVTERMRLISEGKLDHELFETRLRDEAGQLMIATNEMNQQMHLLIRELNEVSDTVERHSDGLTQSAIEVSNGADQISITMGELADGSESQATHASDLSEGMQNLNNDMINALEKGHEANQETQAVITLTSDGQKLMKQSVQMMRDIDKIIKTSVDRVETLDQNAQNISRMVSVIQDIADQTNLLALNASIEAARAGEHGRGFSVVAEEVRKLAEQVSDSVNEITGTVDTIQSSSKEVTEELNNGYGRIKEGTTQIESTDMTFGQINQAVNKAAAGIEAIADTLAGVSSRSAQLLSNVEEVASISEESAAGVEQTSASVEEMNGSMVTIADGAKDLSGMVKNLKDIINRFEV</sequence>
<dbReference type="OrthoDB" id="2168386at2"/>
<comment type="subcellular location">
    <subcellularLocation>
        <location evidence="1">Cell membrane</location>
    </subcellularLocation>
</comment>
<feature type="transmembrane region" description="Helical" evidence="7">
    <location>
        <begin position="180"/>
        <end position="203"/>
    </location>
</feature>
<evidence type="ECO:0000313" key="11">
    <source>
        <dbReference type="Proteomes" id="UP000247922"/>
    </source>
</evidence>
<dbReference type="SMART" id="SM00283">
    <property type="entry name" value="MA"/>
    <property type="match status" value="1"/>
</dbReference>
<evidence type="ECO:0000256" key="7">
    <source>
        <dbReference type="SAM" id="Phobius"/>
    </source>
</evidence>
<dbReference type="GO" id="GO:0006935">
    <property type="term" value="P:chemotaxis"/>
    <property type="evidence" value="ECO:0007669"/>
    <property type="project" value="InterPro"/>
</dbReference>
<dbReference type="RefSeq" id="WP_110250122.1">
    <property type="nucleotide sequence ID" value="NZ_QJJR01000001.1"/>
</dbReference>
<evidence type="ECO:0000256" key="1">
    <source>
        <dbReference type="ARBA" id="ARBA00004236"/>
    </source>
</evidence>
<evidence type="ECO:0000256" key="3">
    <source>
        <dbReference type="ARBA" id="ARBA00023136"/>
    </source>
</evidence>
<dbReference type="PRINTS" id="PR00260">
    <property type="entry name" value="CHEMTRNSDUCR"/>
</dbReference>
<keyword evidence="7" id="KW-1133">Transmembrane helix</keyword>
<dbReference type="Pfam" id="PF00015">
    <property type="entry name" value="MCPsignal"/>
    <property type="match status" value="1"/>
</dbReference>
<keyword evidence="3 7" id="KW-0472">Membrane</keyword>
<dbReference type="SUPFAM" id="SSF58104">
    <property type="entry name" value="Methyl-accepting chemotaxis protein (MCP) signaling domain"/>
    <property type="match status" value="1"/>
</dbReference>